<evidence type="ECO:0000313" key="2">
    <source>
        <dbReference type="EMBL" id="SEH84709.1"/>
    </source>
</evidence>
<dbReference type="RefSeq" id="WP_089770667.1">
    <property type="nucleotide sequence ID" value="NZ_FNWX01000039.1"/>
</dbReference>
<dbReference type="Gene3D" id="3.30.1370.110">
    <property type="match status" value="1"/>
</dbReference>
<feature type="domain" description="Smr" evidence="1">
    <location>
        <begin position="101"/>
        <end position="141"/>
    </location>
</feature>
<dbReference type="InterPro" id="IPR036063">
    <property type="entry name" value="Smr_dom_sf"/>
</dbReference>
<protein>
    <submittedName>
        <fullName evidence="2">Smr domain-containing protein</fullName>
    </submittedName>
</protein>
<accession>A0A1H6LJD7</accession>
<dbReference type="STRING" id="420404.SAMN05421793_13912"/>
<keyword evidence="3" id="KW-1185">Reference proteome</keyword>
<proteinExistence type="predicted"/>
<gene>
    <name evidence="2" type="ORF">SAMN05421793_13912</name>
</gene>
<dbReference type="AlphaFoldDB" id="A0A1H6LJD7"/>
<dbReference type="Pfam" id="PF01713">
    <property type="entry name" value="Smr"/>
    <property type="match status" value="1"/>
</dbReference>
<dbReference type="InterPro" id="IPR002625">
    <property type="entry name" value="Smr_dom"/>
</dbReference>
<dbReference type="EMBL" id="FNWX01000039">
    <property type="protein sequence ID" value="SEH84709.1"/>
    <property type="molecule type" value="Genomic_DNA"/>
</dbReference>
<evidence type="ECO:0000259" key="1">
    <source>
        <dbReference type="Pfam" id="PF01713"/>
    </source>
</evidence>
<name>A0A1H6LJD7_9FLAO</name>
<dbReference type="Proteomes" id="UP000198555">
    <property type="component" value="Unassembled WGS sequence"/>
</dbReference>
<evidence type="ECO:0000313" key="3">
    <source>
        <dbReference type="Proteomes" id="UP000198555"/>
    </source>
</evidence>
<reference evidence="3" key="1">
    <citation type="submission" date="2016-10" db="EMBL/GenBank/DDBJ databases">
        <authorList>
            <person name="Varghese N."/>
            <person name="Submissions S."/>
        </authorList>
    </citation>
    <scope>NUCLEOTIDE SEQUENCE [LARGE SCALE GENOMIC DNA]</scope>
    <source>
        <strain evidence="3">DSM 19326</strain>
    </source>
</reference>
<organism evidence="2 3">
    <name type="scientific">Epilithonimonas hominis</name>
    <dbReference type="NCBI Taxonomy" id="420404"/>
    <lineage>
        <taxon>Bacteria</taxon>
        <taxon>Pseudomonadati</taxon>
        <taxon>Bacteroidota</taxon>
        <taxon>Flavobacteriia</taxon>
        <taxon>Flavobacteriales</taxon>
        <taxon>Weeksellaceae</taxon>
        <taxon>Chryseobacterium group</taxon>
        <taxon>Epilithonimonas</taxon>
    </lineage>
</organism>
<sequence length="164" mass="18970">MKVGDLVSVIDENLKGKVLKIIAQQVKIEDEHGFTYNFSKDKLTIIDADLYENSPIIRKNEVTKVVSKKHNKAPLKLDLHFNFLVKNPSDYDAFERLMIQREKLLESIDFCRKNHIKKLQIIHGIGDGVLQKMVYDVLEGLTNIEYDSDGFFYHQSGNVEVKFL</sequence>